<dbReference type="AlphaFoldDB" id="A0A077ZV35"/>
<evidence type="ECO:0000313" key="3">
    <source>
        <dbReference type="EMBL" id="CDW73749.1"/>
    </source>
</evidence>
<feature type="region of interest" description="Disordered" evidence="2">
    <location>
        <begin position="435"/>
        <end position="471"/>
    </location>
</feature>
<evidence type="ECO:0000313" key="4">
    <source>
        <dbReference type="Proteomes" id="UP000039865"/>
    </source>
</evidence>
<keyword evidence="4" id="KW-1185">Reference proteome</keyword>
<proteinExistence type="predicted"/>
<keyword evidence="1" id="KW-0175">Coiled coil</keyword>
<feature type="compositionally biased region" description="Low complexity" evidence="2">
    <location>
        <begin position="159"/>
        <end position="170"/>
    </location>
</feature>
<feature type="compositionally biased region" description="Low complexity" evidence="2">
    <location>
        <begin position="51"/>
        <end position="60"/>
    </location>
</feature>
<dbReference type="Proteomes" id="UP000039865">
    <property type="component" value="Unassembled WGS sequence"/>
</dbReference>
<sequence length="509" mass="59661">MAEDQTLNQKINKVIADIKRLNVEKSLKYGCTSSNHSSLKQIKPFQDTHVSFQKQQSSKDQSFKSDSRDESSDHLIEFIKRERKLDQQRNESQKYFTQQQSQNYQSHNNYQPTPKNNHNEDASLLQREDDLSSLFDLTSAKQHQSNVTRKNQDSSFRNQQQKAQQQQQYQTNSGSQFSLTKMRIDDIPELQSQNFYSLAKQQNLEQIAQNKYQSSKQLYQKYENILAAPGSIIVDAKGHYKTKTLYDELKHSHTNNKDLPFSSQIEDSSIKDIQVQISNPSSSQLQQENEELERLKKICQRTEKLLQNEQTKNKDLEQEFQRQNQAQQMIQDLVEQQEIANELRQKQIQRMSQKNAQLQKNLIKEKCLKENIAQRVNGYSNPAKLMNYIKMKKSIENSQFQDVNQYLTHLEAFSKISNKQSQQERDYQRSLLSKISSKNNENNKNLSNRDTFARKSNAFSSKAESRDDQNNSSLKDAYIISEELTLKQKLESQRKALRDFANYYQLNSN</sequence>
<accession>A0A077ZV35</accession>
<evidence type="ECO:0000256" key="2">
    <source>
        <dbReference type="SAM" id="MobiDB-lite"/>
    </source>
</evidence>
<dbReference type="InParanoid" id="A0A077ZV35"/>
<dbReference type="EMBL" id="CCKQ01002643">
    <property type="protein sequence ID" value="CDW73749.1"/>
    <property type="molecule type" value="Genomic_DNA"/>
</dbReference>
<feature type="compositionally biased region" description="Low complexity" evidence="2">
    <location>
        <begin position="93"/>
        <end position="111"/>
    </location>
</feature>
<feature type="region of interest" description="Disordered" evidence="2">
    <location>
        <begin position="139"/>
        <end position="177"/>
    </location>
</feature>
<feature type="compositionally biased region" description="Basic and acidic residues" evidence="2">
    <location>
        <begin position="61"/>
        <end position="92"/>
    </location>
</feature>
<feature type="compositionally biased region" description="Low complexity" evidence="2">
    <location>
        <begin position="435"/>
        <end position="448"/>
    </location>
</feature>
<evidence type="ECO:0000256" key="1">
    <source>
        <dbReference type="SAM" id="Coils"/>
    </source>
</evidence>
<reference evidence="3 4" key="1">
    <citation type="submission" date="2014-06" db="EMBL/GenBank/DDBJ databases">
        <authorList>
            <person name="Swart Estienne"/>
        </authorList>
    </citation>
    <scope>NUCLEOTIDE SEQUENCE [LARGE SCALE GENOMIC DNA]</scope>
    <source>
        <strain evidence="3 4">130c</strain>
    </source>
</reference>
<feature type="coiled-coil region" evidence="1">
    <location>
        <begin position="282"/>
        <end position="368"/>
    </location>
</feature>
<protein>
    <submittedName>
        <fullName evidence="3">Uncharacterized protein</fullName>
    </submittedName>
</protein>
<organism evidence="3 4">
    <name type="scientific">Stylonychia lemnae</name>
    <name type="common">Ciliate</name>
    <dbReference type="NCBI Taxonomy" id="5949"/>
    <lineage>
        <taxon>Eukaryota</taxon>
        <taxon>Sar</taxon>
        <taxon>Alveolata</taxon>
        <taxon>Ciliophora</taxon>
        <taxon>Intramacronucleata</taxon>
        <taxon>Spirotrichea</taxon>
        <taxon>Stichotrichia</taxon>
        <taxon>Sporadotrichida</taxon>
        <taxon>Oxytrichidae</taxon>
        <taxon>Stylonychinae</taxon>
        <taxon>Stylonychia</taxon>
    </lineage>
</organism>
<feature type="region of interest" description="Disordered" evidence="2">
    <location>
        <begin position="32"/>
        <end position="120"/>
    </location>
</feature>
<name>A0A077ZV35_STYLE</name>
<gene>
    <name evidence="3" type="primary">Contig12054.g12890</name>
    <name evidence="3" type="ORF">STYLEM_2737</name>
</gene>
<feature type="compositionally biased region" description="Polar residues" evidence="2">
    <location>
        <begin position="139"/>
        <end position="158"/>
    </location>
</feature>